<dbReference type="EMBL" id="JH795861">
    <property type="protein sequence ID" value="EJU02929.1"/>
    <property type="molecule type" value="Genomic_DNA"/>
</dbReference>
<keyword evidence="2" id="KW-1185">Reference proteome</keyword>
<dbReference type="RefSeq" id="XP_040629823.1">
    <property type="nucleotide sequence ID" value="XM_040768374.1"/>
</dbReference>
<dbReference type="AlphaFoldDB" id="M5G2L4"/>
<name>M5G2L4_DACPD</name>
<organism evidence="1 2">
    <name type="scientific">Dacryopinax primogenitus (strain DJM 731)</name>
    <name type="common">Brown rot fungus</name>
    <dbReference type="NCBI Taxonomy" id="1858805"/>
    <lineage>
        <taxon>Eukaryota</taxon>
        <taxon>Fungi</taxon>
        <taxon>Dikarya</taxon>
        <taxon>Basidiomycota</taxon>
        <taxon>Agaricomycotina</taxon>
        <taxon>Dacrymycetes</taxon>
        <taxon>Dacrymycetales</taxon>
        <taxon>Dacrymycetaceae</taxon>
        <taxon>Dacryopinax</taxon>
    </lineage>
</organism>
<protein>
    <submittedName>
        <fullName evidence="1">Uncharacterized protein</fullName>
    </submittedName>
</protein>
<dbReference type="Proteomes" id="UP000030653">
    <property type="component" value="Unassembled WGS sequence"/>
</dbReference>
<accession>M5G2L4</accession>
<reference evidence="1 2" key="1">
    <citation type="journal article" date="2012" name="Science">
        <title>The Paleozoic origin of enzymatic lignin decomposition reconstructed from 31 fungal genomes.</title>
        <authorList>
            <person name="Floudas D."/>
            <person name="Binder M."/>
            <person name="Riley R."/>
            <person name="Barry K."/>
            <person name="Blanchette R.A."/>
            <person name="Henrissat B."/>
            <person name="Martinez A.T."/>
            <person name="Otillar R."/>
            <person name="Spatafora J.W."/>
            <person name="Yadav J.S."/>
            <person name="Aerts A."/>
            <person name="Benoit I."/>
            <person name="Boyd A."/>
            <person name="Carlson A."/>
            <person name="Copeland A."/>
            <person name="Coutinho P.M."/>
            <person name="de Vries R.P."/>
            <person name="Ferreira P."/>
            <person name="Findley K."/>
            <person name="Foster B."/>
            <person name="Gaskell J."/>
            <person name="Glotzer D."/>
            <person name="Gorecki P."/>
            <person name="Heitman J."/>
            <person name="Hesse C."/>
            <person name="Hori C."/>
            <person name="Igarashi K."/>
            <person name="Jurgens J.A."/>
            <person name="Kallen N."/>
            <person name="Kersten P."/>
            <person name="Kohler A."/>
            <person name="Kuees U."/>
            <person name="Kumar T.K.A."/>
            <person name="Kuo A."/>
            <person name="LaButti K."/>
            <person name="Larrondo L.F."/>
            <person name="Lindquist E."/>
            <person name="Ling A."/>
            <person name="Lombard V."/>
            <person name="Lucas S."/>
            <person name="Lundell T."/>
            <person name="Martin R."/>
            <person name="McLaughlin D.J."/>
            <person name="Morgenstern I."/>
            <person name="Morin E."/>
            <person name="Murat C."/>
            <person name="Nagy L.G."/>
            <person name="Nolan M."/>
            <person name="Ohm R.A."/>
            <person name="Patyshakuliyeva A."/>
            <person name="Rokas A."/>
            <person name="Ruiz-Duenas F.J."/>
            <person name="Sabat G."/>
            <person name="Salamov A."/>
            <person name="Samejima M."/>
            <person name="Schmutz J."/>
            <person name="Slot J.C."/>
            <person name="St John F."/>
            <person name="Stenlid J."/>
            <person name="Sun H."/>
            <person name="Sun S."/>
            <person name="Syed K."/>
            <person name="Tsang A."/>
            <person name="Wiebenga A."/>
            <person name="Young D."/>
            <person name="Pisabarro A."/>
            <person name="Eastwood D.C."/>
            <person name="Martin F."/>
            <person name="Cullen D."/>
            <person name="Grigoriev I.V."/>
            <person name="Hibbett D.S."/>
        </authorList>
    </citation>
    <scope>NUCLEOTIDE SEQUENCE [LARGE SCALE GENOMIC DNA]</scope>
    <source>
        <strain evidence="1 2">DJM-731 SS1</strain>
    </source>
</reference>
<evidence type="ECO:0000313" key="1">
    <source>
        <dbReference type="EMBL" id="EJU02929.1"/>
    </source>
</evidence>
<dbReference type="GeneID" id="63683436"/>
<proteinExistence type="predicted"/>
<dbReference type="HOGENOM" id="CLU_1796408_0_0_1"/>
<sequence length="144" mass="15571">MRKATGSKPRAANGALKIRYSDRPRSPRRFAIHAVRLPLIHPVQIQARIWPGPPPVDSDMLAGASVVRIGGLSAFSRFTRLPPVPAGSFDMPTDPLGLPFSLLPGLQSVAPVDKVASEQRSIADDNSDVELIVRVQRRPSPAQP</sequence>
<gene>
    <name evidence="1" type="ORF">DACRYDRAFT_107012</name>
</gene>
<evidence type="ECO:0000313" key="2">
    <source>
        <dbReference type="Proteomes" id="UP000030653"/>
    </source>
</evidence>